<name>A0A9W4SF48_9GLOM</name>
<reference evidence="2" key="1">
    <citation type="submission" date="2022-08" db="EMBL/GenBank/DDBJ databases">
        <authorList>
            <person name="Kallberg Y."/>
            <person name="Tangrot J."/>
            <person name="Rosling A."/>
        </authorList>
    </citation>
    <scope>NUCLEOTIDE SEQUENCE</scope>
    <source>
        <strain evidence="2">Wild A</strain>
    </source>
</reference>
<proteinExistence type="predicted"/>
<feature type="compositionally biased region" description="Polar residues" evidence="1">
    <location>
        <begin position="60"/>
        <end position="76"/>
    </location>
</feature>
<organism evidence="2 3">
    <name type="scientific">Funneliformis geosporum</name>
    <dbReference type="NCBI Taxonomy" id="1117311"/>
    <lineage>
        <taxon>Eukaryota</taxon>
        <taxon>Fungi</taxon>
        <taxon>Fungi incertae sedis</taxon>
        <taxon>Mucoromycota</taxon>
        <taxon>Glomeromycotina</taxon>
        <taxon>Glomeromycetes</taxon>
        <taxon>Glomerales</taxon>
        <taxon>Glomeraceae</taxon>
        <taxon>Funneliformis</taxon>
    </lineage>
</organism>
<evidence type="ECO:0000313" key="2">
    <source>
        <dbReference type="EMBL" id="CAI2167193.1"/>
    </source>
</evidence>
<protein>
    <submittedName>
        <fullName evidence="2">2391_t:CDS:1</fullName>
    </submittedName>
</protein>
<sequence length="474" mass="53897">MSTINTTNYGTVNTTSSPKVMGISNFTKWVKVAILRKPPNPNHNLYRSTKVRSSIKRSVSTNKVFSSTNSPLPKSRNSIRQKSNKLITFHDKNEKILINEMECADDNSWVDQEELLDKDEMIIPGLKSALSDMYEVPAGISNKSPRQQTFPNNDSNDVTISRVDYLENTNIVKGSAEHYVYLRSIRKLRVGKRPILSAILAGVHKSPISMKYRPSYASSKVVTVFNDELNQLVVKELPMARRRKRLNSLSNTLVRSTSSSSSSTNSSQSSLTTLTDQDEQQKYSSCLTDLVELNTNSSIPSEIFFGLSQICKRIKKIYVYFDNIDDENYGFIKLIHVQQNLKRFICSKSFDNNNDPSEELGLALTSSAQTLINLESRFKREIFLPPKIFPLFRNLKILQLLNDFLNDGYEEQLQVSSYPNLEILYIKNISPYTISKIIQSTTGKLRKILIQYSIGDYSSGLIQSIIENFEELID</sequence>
<keyword evidence="3" id="KW-1185">Reference proteome</keyword>
<dbReference type="Proteomes" id="UP001153678">
    <property type="component" value="Unassembled WGS sequence"/>
</dbReference>
<feature type="compositionally biased region" description="Low complexity" evidence="1">
    <location>
        <begin position="250"/>
        <end position="275"/>
    </location>
</feature>
<accession>A0A9W4SF48</accession>
<feature type="region of interest" description="Disordered" evidence="1">
    <location>
        <begin position="250"/>
        <end position="276"/>
    </location>
</feature>
<dbReference type="OrthoDB" id="2418749at2759"/>
<feature type="region of interest" description="Disordered" evidence="1">
    <location>
        <begin position="60"/>
        <end position="79"/>
    </location>
</feature>
<evidence type="ECO:0000313" key="3">
    <source>
        <dbReference type="Proteomes" id="UP001153678"/>
    </source>
</evidence>
<dbReference type="AlphaFoldDB" id="A0A9W4SF48"/>
<gene>
    <name evidence="2" type="ORF">FWILDA_LOCUS2950</name>
</gene>
<evidence type="ECO:0000256" key="1">
    <source>
        <dbReference type="SAM" id="MobiDB-lite"/>
    </source>
</evidence>
<comment type="caution">
    <text evidence="2">The sequence shown here is derived from an EMBL/GenBank/DDBJ whole genome shotgun (WGS) entry which is preliminary data.</text>
</comment>
<dbReference type="EMBL" id="CAMKVN010000368">
    <property type="protein sequence ID" value="CAI2167193.1"/>
    <property type="molecule type" value="Genomic_DNA"/>
</dbReference>